<dbReference type="Gene3D" id="3.55.50.30">
    <property type="match status" value="1"/>
</dbReference>
<evidence type="ECO:0000259" key="2">
    <source>
        <dbReference type="Pfam" id="PF16344"/>
    </source>
</evidence>
<dbReference type="InterPro" id="IPR032508">
    <property type="entry name" value="FecR_C"/>
</dbReference>
<dbReference type="InterPro" id="IPR006860">
    <property type="entry name" value="FecR"/>
</dbReference>
<proteinExistence type="predicted"/>
<evidence type="ECO:0000313" key="4">
    <source>
        <dbReference type="Proteomes" id="UP001172082"/>
    </source>
</evidence>
<accession>A0ABT8KN78</accession>
<name>A0ABT8KN78_9BACT</name>
<dbReference type="InterPro" id="IPR012373">
    <property type="entry name" value="Ferrdict_sens_TM"/>
</dbReference>
<reference evidence="3" key="1">
    <citation type="submission" date="2023-06" db="EMBL/GenBank/DDBJ databases">
        <title>Genomic of Parafulvivirga corallium.</title>
        <authorList>
            <person name="Wang G."/>
        </authorList>
    </citation>
    <scope>NUCLEOTIDE SEQUENCE</scope>
    <source>
        <strain evidence="3">BMA10</strain>
    </source>
</reference>
<feature type="domain" description="Protein FecR C-terminal" evidence="2">
    <location>
        <begin position="269"/>
        <end position="330"/>
    </location>
</feature>
<protein>
    <submittedName>
        <fullName evidence="3">FecR domain-containing protein</fullName>
    </submittedName>
</protein>
<dbReference type="Pfam" id="PF16344">
    <property type="entry name" value="FecR_C"/>
    <property type="match status" value="1"/>
</dbReference>
<sequence>MNINKEQLILKYLNNQCSETELEIISELFKDVANEKELSEIFGRALKKTESHLEMTQEHNMEIWNRIKSETKPDFKHKPSGSRKFHTYSWFRIAASLLLLSGITYLFVNNFVGSEYEKVTSTDITVQSFLGNKKLLTLPDGSLAYMNSGTKITYPTAFNENMRKIELVGEAFFEIVEDENRPFIIETSSVSTKVLGTSFNLSSYENEPFELTLVTGKVEVSSNQEKDIMTLFPNEQVLYNTDMGLFNKQKVDTKPFTAWKEGNLVLKGSLSDVTKKIERWYNKKIVIKNKALEKCIIDASYKNQYLDNVLQGLAFLLDLEYTIEGDTIILDGNGC</sequence>
<feature type="domain" description="FecR protein" evidence="1">
    <location>
        <begin position="131"/>
        <end position="219"/>
    </location>
</feature>
<dbReference type="Pfam" id="PF04773">
    <property type="entry name" value="FecR"/>
    <property type="match status" value="1"/>
</dbReference>
<dbReference type="PIRSF" id="PIRSF018266">
    <property type="entry name" value="FecR"/>
    <property type="match status" value="1"/>
</dbReference>
<dbReference type="RefSeq" id="WP_346752192.1">
    <property type="nucleotide sequence ID" value="NZ_JAUJEA010000004.1"/>
</dbReference>
<dbReference type="PANTHER" id="PTHR30273:SF2">
    <property type="entry name" value="PROTEIN FECR"/>
    <property type="match status" value="1"/>
</dbReference>
<dbReference type="PANTHER" id="PTHR30273">
    <property type="entry name" value="PERIPLASMIC SIGNAL SENSOR AND SIGMA FACTOR ACTIVATOR FECR-RELATED"/>
    <property type="match status" value="1"/>
</dbReference>
<dbReference type="Gene3D" id="2.60.120.1440">
    <property type="match status" value="1"/>
</dbReference>
<organism evidence="3 4">
    <name type="scientific">Splendidivirga corallicola</name>
    <dbReference type="NCBI Taxonomy" id="3051826"/>
    <lineage>
        <taxon>Bacteria</taxon>
        <taxon>Pseudomonadati</taxon>
        <taxon>Bacteroidota</taxon>
        <taxon>Cytophagia</taxon>
        <taxon>Cytophagales</taxon>
        <taxon>Splendidivirgaceae</taxon>
        <taxon>Splendidivirga</taxon>
    </lineage>
</organism>
<keyword evidence="4" id="KW-1185">Reference proteome</keyword>
<dbReference type="Proteomes" id="UP001172082">
    <property type="component" value="Unassembled WGS sequence"/>
</dbReference>
<evidence type="ECO:0000313" key="3">
    <source>
        <dbReference type="EMBL" id="MDN5202166.1"/>
    </source>
</evidence>
<comment type="caution">
    <text evidence="3">The sequence shown here is derived from an EMBL/GenBank/DDBJ whole genome shotgun (WGS) entry which is preliminary data.</text>
</comment>
<gene>
    <name evidence="3" type="ORF">QQ008_12350</name>
</gene>
<evidence type="ECO:0000259" key="1">
    <source>
        <dbReference type="Pfam" id="PF04773"/>
    </source>
</evidence>
<dbReference type="EMBL" id="JAUJEA010000004">
    <property type="protein sequence ID" value="MDN5202166.1"/>
    <property type="molecule type" value="Genomic_DNA"/>
</dbReference>